<dbReference type="InterPro" id="IPR024747">
    <property type="entry name" value="Pyridox_Oxase-rel"/>
</dbReference>
<gene>
    <name evidence="1" type="ORF">IAD17_05340</name>
</gene>
<accession>A0A9D1HXD8</accession>
<dbReference type="PANTHER" id="PTHR34071:SF2">
    <property type="entry name" value="FLAVIN-NUCLEOTIDE-BINDING PROTEIN"/>
    <property type="match status" value="1"/>
</dbReference>
<protein>
    <submittedName>
        <fullName evidence="1">Pyridoxamine 5'-phosphate oxidase family protein</fullName>
    </submittedName>
</protein>
<proteinExistence type="predicted"/>
<reference evidence="1" key="1">
    <citation type="submission" date="2020-10" db="EMBL/GenBank/DDBJ databases">
        <authorList>
            <person name="Gilroy R."/>
        </authorList>
    </citation>
    <scope>NUCLEOTIDE SEQUENCE</scope>
    <source>
        <strain evidence="1">ChiHjej12B11-29160</strain>
    </source>
</reference>
<comment type="caution">
    <text evidence="1">The sequence shown here is derived from an EMBL/GenBank/DDBJ whole genome shotgun (WGS) entry which is preliminary data.</text>
</comment>
<dbReference type="Gene3D" id="2.30.110.10">
    <property type="entry name" value="Electron Transport, Fmn-binding Protein, Chain A"/>
    <property type="match status" value="1"/>
</dbReference>
<dbReference type="AlphaFoldDB" id="A0A9D1HXD8"/>
<name>A0A9D1HXD8_9ACTN</name>
<dbReference type="EMBL" id="DVMQ01000016">
    <property type="protein sequence ID" value="HIU24326.1"/>
    <property type="molecule type" value="Genomic_DNA"/>
</dbReference>
<dbReference type="Proteomes" id="UP000824078">
    <property type="component" value="Unassembled WGS sequence"/>
</dbReference>
<evidence type="ECO:0000313" key="2">
    <source>
        <dbReference type="Proteomes" id="UP000824078"/>
    </source>
</evidence>
<dbReference type="InterPro" id="IPR012349">
    <property type="entry name" value="Split_barrel_FMN-bd"/>
</dbReference>
<reference evidence="1" key="2">
    <citation type="journal article" date="2021" name="PeerJ">
        <title>Extensive microbial diversity within the chicken gut microbiome revealed by metagenomics and culture.</title>
        <authorList>
            <person name="Gilroy R."/>
            <person name="Ravi A."/>
            <person name="Getino M."/>
            <person name="Pursley I."/>
            <person name="Horton D.L."/>
            <person name="Alikhan N.F."/>
            <person name="Baker D."/>
            <person name="Gharbi K."/>
            <person name="Hall N."/>
            <person name="Watson M."/>
            <person name="Adriaenssens E.M."/>
            <person name="Foster-Nyarko E."/>
            <person name="Jarju S."/>
            <person name="Secka A."/>
            <person name="Antonio M."/>
            <person name="Oren A."/>
            <person name="Chaudhuri R.R."/>
            <person name="La Ragione R."/>
            <person name="Hildebrand F."/>
            <person name="Pallen M.J."/>
        </authorList>
    </citation>
    <scope>NUCLEOTIDE SEQUENCE</scope>
    <source>
        <strain evidence="1">ChiHjej12B11-29160</strain>
    </source>
</reference>
<dbReference type="SUPFAM" id="SSF50475">
    <property type="entry name" value="FMN-binding split barrel"/>
    <property type="match status" value="1"/>
</dbReference>
<dbReference type="Pfam" id="PF12900">
    <property type="entry name" value="Pyridox_ox_2"/>
    <property type="match status" value="1"/>
</dbReference>
<dbReference type="PANTHER" id="PTHR34071">
    <property type="entry name" value="5-NITROIMIDAZOLE ANTIBIOTICS RESISTANCE PROTEIN, NIMA-FAMILY-RELATED PROTEIN-RELATED"/>
    <property type="match status" value="1"/>
</dbReference>
<evidence type="ECO:0000313" key="1">
    <source>
        <dbReference type="EMBL" id="HIU24326.1"/>
    </source>
</evidence>
<sequence length="178" mass="19856">MSAEEQKTKWNLPKMRRSRQALSHDECLEVLDRTTSGVLALTDSELGCPYQVPLSYARRDNTLIFHCASAGHKLELIRAVGPEGAAASFCVIDADKVVPESLTTYFRSVIALGHIRVVDDPEHIRSLLMTLGERFWPGHAQETSEEIDRSLNRVLVLEFTIEALSGKQAIELVPKRTA</sequence>
<organism evidence="1 2">
    <name type="scientific">Candidatus Coprovicinus avistercoris</name>
    <dbReference type="NCBI Taxonomy" id="2840754"/>
    <lineage>
        <taxon>Bacteria</taxon>
        <taxon>Bacillati</taxon>
        <taxon>Actinomycetota</taxon>
        <taxon>Coriobacteriia</taxon>
        <taxon>Coriobacteriales</taxon>
        <taxon>Coriobacteriaceae</taxon>
        <taxon>Coriobacteriaceae incertae sedis</taxon>
        <taxon>Candidatus Coprovicinus</taxon>
    </lineage>
</organism>